<evidence type="ECO:0000256" key="4">
    <source>
        <dbReference type="SAM" id="Phobius"/>
    </source>
</evidence>
<dbReference type="PRINTS" id="PR00038">
    <property type="entry name" value="HTHLUXR"/>
</dbReference>
<evidence type="ECO:0000259" key="5">
    <source>
        <dbReference type="PROSITE" id="PS50043"/>
    </source>
</evidence>
<evidence type="ECO:0000313" key="6">
    <source>
        <dbReference type="EMBL" id="MEC4295983.1"/>
    </source>
</evidence>
<keyword evidence="4" id="KW-0812">Transmembrane</keyword>
<keyword evidence="3" id="KW-0804">Transcription</keyword>
<name>A0ABU6J1J9_9ACTN</name>
<dbReference type="SUPFAM" id="SSF46894">
    <property type="entry name" value="C-terminal effector domain of the bipartite response regulators"/>
    <property type="match status" value="1"/>
</dbReference>
<feature type="transmembrane region" description="Helical" evidence="4">
    <location>
        <begin position="235"/>
        <end position="252"/>
    </location>
</feature>
<comment type="caution">
    <text evidence="6">The sequence shown here is derived from an EMBL/GenBank/DDBJ whole genome shotgun (WGS) entry which is preliminary data.</text>
</comment>
<feature type="transmembrane region" description="Helical" evidence="4">
    <location>
        <begin position="290"/>
        <end position="312"/>
    </location>
</feature>
<feature type="transmembrane region" description="Helical" evidence="4">
    <location>
        <begin position="40"/>
        <end position="62"/>
    </location>
</feature>
<evidence type="ECO:0000256" key="3">
    <source>
        <dbReference type="ARBA" id="ARBA00023163"/>
    </source>
</evidence>
<accession>A0ABU6J1J9</accession>
<dbReference type="InterPro" id="IPR016032">
    <property type="entry name" value="Sig_transdc_resp-reg_C-effctor"/>
</dbReference>
<dbReference type="RefSeq" id="WP_326441827.1">
    <property type="nucleotide sequence ID" value="NZ_JAYMFH010000025.1"/>
</dbReference>
<reference evidence="6 7" key="1">
    <citation type="submission" date="2024-01" db="EMBL/GenBank/DDBJ databases">
        <title>novel species in genus Adlercreutzia.</title>
        <authorList>
            <person name="Liu X."/>
        </authorList>
    </citation>
    <scope>NUCLEOTIDE SEQUENCE [LARGE SCALE GENOMIC DNA]</scope>
    <source>
        <strain evidence="6 7">R22</strain>
    </source>
</reference>
<dbReference type="Gene3D" id="1.10.10.10">
    <property type="entry name" value="Winged helix-like DNA-binding domain superfamily/Winged helix DNA-binding domain"/>
    <property type="match status" value="1"/>
</dbReference>
<feature type="transmembrane region" description="Helical" evidence="4">
    <location>
        <begin position="264"/>
        <end position="284"/>
    </location>
</feature>
<organism evidence="6 7">
    <name type="scientific">Adlercreutzia shanghongiae</name>
    <dbReference type="NCBI Taxonomy" id="3111773"/>
    <lineage>
        <taxon>Bacteria</taxon>
        <taxon>Bacillati</taxon>
        <taxon>Actinomycetota</taxon>
        <taxon>Coriobacteriia</taxon>
        <taxon>Eggerthellales</taxon>
        <taxon>Eggerthellaceae</taxon>
        <taxon>Adlercreutzia</taxon>
    </lineage>
</organism>
<evidence type="ECO:0000313" key="7">
    <source>
        <dbReference type="Proteomes" id="UP001343724"/>
    </source>
</evidence>
<proteinExistence type="predicted"/>
<gene>
    <name evidence="6" type="ORF">VJ920_11770</name>
</gene>
<keyword evidence="4" id="KW-1133">Transmembrane helix</keyword>
<feature type="transmembrane region" description="Helical" evidence="4">
    <location>
        <begin position="324"/>
        <end position="344"/>
    </location>
</feature>
<dbReference type="SMART" id="SM00421">
    <property type="entry name" value="HTH_LUXR"/>
    <property type="match status" value="1"/>
</dbReference>
<dbReference type="PROSITE" id="PS50043">
    <property type="entry name" value="HTH_LUXR_2"/>
    <property type="match status" value="1"/>
</dbReference>
<feature type="transmembrane region" description="Helical" evidence="4">
    <location>
        <begin position="356"/>
        <end position="374"/>
    </location>
</feature>
<feature type="transmembrane region" description="Helical" evidence="4">
    <location>
        <begin position="159"/>
        <end position="181"/>
    </location>
</feature>
<feature type="domain" description="HTH luxR-type" evidence="5">
    <location>
        <begin position="412"/>
        <end position="475"/>
    </location>
</feature>
<protein>
    <submittedName>
        <fullName evidence="6">Helix-turn-helix transcriptional regulator</fullName>
    </submittedName>
</protein>
<dbReference type="InterPro" id="IPR000792">
    <property type="entry name" value="Tscrpt_reg_LuxR_C"/>
</dbReference>
<dbReference type="PANTHER" id="PTHR44688">
    <property type="entry name" value="DNA-BINDING TRANSCRIPTIONAL ACTIVATOR DEVR_DOSR"/>
    <property type="match status" value="1"/>
</dbReference>
<dbReference type="CDD" id="cd06170">
    <property type="entry name" value="LuxR_C_like"/>
    <property type="match status" value="1"/>
</dbReference>
<dbReference type="EMBL" id="JAYMFH010000025">
    <property type="protein sequence ID" value="MEC4295983.1"/>
    <property type="molecule type" value="Genomic_DNA"/>
</dbReference>
<evidence type="ECO:0000256" key="2">
    <source>
        <dbReference type="ARBA" id="ARBA00023125"/>
    </source>
</evidence>
<keyword evidence="2" id="KW-0238">DNA-binding</keyword>
<keyword evidence="1" id="KW-0805">Transcription regulation</keyword>
<dbReference type="Proteomes" id="UP001343724">
    <property type="component" value="Unassembled WGS sequence"/>
</dbReference>
<feature type="transmembrane region" description="Helical" evidence="4">
    <location>
        <begin position="74"/>
        <end position="96"/>
    </location>
</feature>
<feature type="transmembrane region" description="Helical" evidence="4">
    <location>
        <begin position="102"/>
        <end position="125"/>
    </location>
</feature>
<evidence type="ECO:0000256" key="1">
    <source>
        <dbReference type="ARBA" id="ARBA00023015"/>
    </source>
</evidence>
<keyword evidence="7" id="KW-1185">Reference proteome</keyword>
<keyword evidence="4" id="KW-0472">Membrane</keyword>
<feature type="transmembrane region" description="Helical" evidence="4">
    <location>
        <begin position="132"/>
        <end position="153"/>
    </location>
</feature>
<feature type="transmembrane region" description="Helical" evidence="4">
    <location>
        <begin position="12"/>
        <end position="34"/>
    </location>
</feature>
<dbReference type="PANTHER" id="PTHR44688:SF16">
    <property type="entry name" value="DNA-BINDING TRANSCRIPTIONAL ACTIVATOR DEVR_DOSR"/>
    <property type="match status" value="1"/>
</dbReference>
<dbReference type="Pfam" id="PF00196">
    <property type="entry name" value="GerE"/>
    <property type="match status" value="1"/>
</dbReference>
<feature type="transmembrane region" description="Helical" evidence="4">
    <location>
        <begin position="201"/>
        <end position="223"/>
    </location>
</feature>
<dbReference type="InterPro" id="IPR036388">
    <property type="entry name" value="WH-like_DNA-bd_sf"/>
</dbReference>
<sequence length="475" mass="48152">MEALGEKRPAGAVRGFAALLLVLGATSLMNGSIFPQFDAIFMFARDISVTCSAATLLGLGLAAYRAPHLLGHRAVTGSAVACLIGGGIALAIGLAAQSPAALVAGASVVAVGRAAVTVSVGLYLARLAAHGAGLAIAAAYTVQLAASPAAAAVPPQLGTALFLAFPLAALALSAGGARSFFEDSRGRPSPSDMSVTRPASFLAPFSALFGCLLLFQVAFGFALRFDEVAGAPRTSFFSAVPLALVALYVVFSRRRFPADGVVQLSALAVMAGFLLSAQPLLATGGPAADVALLNAGNGLFSMAAQMALVAIAARNPLGAITTVAWGNGVSALGSLVGAAAGMIANGATEGNPLLRAAIPAALLLVFAAYVMVGLKRFTFADAIDGIEPVADEATAPAAAQTPEEAFAARCEAVADEYALTPREAEVFAMLARGRDRSYIEEALVVSRNTVKAHVKHVYAKLGIHSHQELIDLVEG</sequence>